<name>A0A671PPH0_9TELE</name>
<evidence type="ECO:0000256" key="1">
    <source>
        <dbReference type="ARBA" id="ARBA00012386"/>
    </source>
</evidence>
<sequence length="363" mass="41005">MFVSEFPFASSFSGVNVTVFVFLPVCGVLFPFNFARFVLICAGRSAARFPPRAAIFLCHVTGSGNALIKQASDTPKGYETINSQFNKDTVEEMNEDDDEDEEETREREDDDGDDEGFSVLSELPVEKSERRPTCRRCCRPLKVCLCPYLPPCPLDVSTCLYIVQHPAEVCVRSSQSCVLRSCRRQITEFSSFCRRVGFCARFRSWQRVSHAHTLLLYPGAAAENLEDLSTDFTSTAHSVILIDGTWSQAKDMFLRNALLQLPRQVQLRSAPSSQYVIRTQPTNMCVSTLECAAAALSIMEKNHSIQEVLLKPLQALCSFQLQHGAQIHHSKEHLIKNGQYNKIMPKNKRKIRRMQKLLANQNI</sequence>
<feature type="region of interest" description="Disordered" evidence="7">
    <location>
        <begin position="84"/>
        <end position="118"/>
    </location>
</feature>
<feature type="compositionally biased region" description="Acidic residues" evidence="7">
    <location>
        <begin position="91"/>
        <end position="116"/>
    </location>
</feature>
<comment type="similarity">
    <text evidence="5">Belongs to the TDD superfamily. DTWD2 family.</text>
</comment>
<dbReference type="InterPro" id="IPR039262">
    <property type="entry name" value="DTWD2/TAPT"/>
</dbReference>
<keyword evidence="8" id="KW-0472">Membrane</keyword>
<proteinExistence type="inferred from homology"/>
<evidence type="ECO:0000256" key="6">
    <source>
        <dbReference type="ARBA" id="ARBA00048718"/>
    </source>
</evidence>
<evidence type="ECO:0000313" key="11">
    <source>
        <dbReference type="Proteomes" id="UP000472260"/>
    </source>
</evidence>
<keyword evidence="11" id="KW-1185">Reference proteome</keyword>
<dbReference type="AlphaFoldDB" id="A0A671PPH0"/>
<keyword evidence="2" id="KW-0808">Transferase</keyword>
<feature type="transmembrane region" description="Helical" evidence="8">
    <location>
        <begin position="20"/>
        <end position="42"/>
    </location>
</feature>
<evidence type="ECO:0000256" key="2">
    <source>
        <dbReference type="ARBA" id="ARBA00022679"/>
    </source>
</evidence>
<keyword evidence="3" id="KW-0949">S-adenosyl-L-methionine</keyword>
<evidence type="ECO:0000313" key="10">
    <source>
        <dbReference type="Ensembl" id="ENSSANP00000059443.1"/>
    </source>
</evidence>
<keyword evidence="8" id="KW-1133">Transmembrane helix</keyword>
<dbReference type="GO" id="GO:0008033">
    <property type="term" value="P:tRNA processing"/>
    <property type="evidence" value="ECO:0007669"/>
    <property type="project" value="UniProtKB-KW"/>
</dbReference>
<dbReference type="Proteomes" id="UP000472260">
    <property type="component" value="Unassembled WGS sequence"/>
</dbReference>
<feature type="domain" description="DTW" evidence="9">
    <location>
        <begin position="130"/>
        <end position="325"/>
    </location>
</feature>
<reference evidence="10" key="2">
    <citation type="submission" date="2025-09" db="UniProtKB">
        <authorList>
            <consortium name="Ensembl"/>
        </authorList>
    </citation>
    <scope>IDENTIFICATION</scope>
</reference>
<evidence type="ECO:0000259" key="9">
    <source>
        <dbReference type="SMART" id="SM01144"/>
    </source>
</evidence>
<evidence type="ECO:0000256" key="8">
    <source>
        <dbReference type="SAM" id="Phobius"/>
    </source>
</evidence>
<dbReference type="InterPro" id="IPR005636">
    <property type="entry name" value="DTW"/>
</dbReference>
<reference evidence="10" key="1">
    <citation type="submission" date="2025-08" db="UniProtKB">
        <authorList>
            <consortium name="Ensembl"/>
        </authorList>
    </citation>
    <scope>IDENTIFICATION</scope>
</reference>
<accession>A0A671PPH0</accession>
<dbReference type="EC" id="2.5.1.25" evidence="1"/>
<keyword evidence="8" id="KW-0812">Transmembrane</keyword>
<dbReference type="Pfam" id="PF03942">
    <property type="entry name" value="DTW"/>
    <property type="match status" value="1"/>
</dbReference>
<organism evidence="10 11">
    <name type="scientific">Sinocyclocheilus anshuiensis</name>
    <dbReference type="NCBI Taxonomy" id="1608454"/>
    <lineage>
        <taxon>Eukaryota</taxon>
        <taxon>Metazoa</taxon>
        <taxon>Chordata</taxon>
        <taxon>Craniata</taxon>
        <taxon>Vertebrata</taxon>
        <taxon>Euteleostomi</taxon>
        <taxon>Actinopterygii</taxon>
        <taxon>Neopterygii</taxon>
        <taxon>Teleostei</taxon>
        <taxon>Ostariophysi</taxon>
        <taxon>Cypriniformes</taxon>
        <taxon>Cyprinidae</taxon>
        <taxon>Cyprininae</taxon>
        <taxon>Sinocyclocheilus</taxon>
    </lineage>
</organism>
<dbReference type="SMART" id="SM01144">
    <property type="entry name" value="DTW"/>
    <property type="match status" value="1"/>
</dbReference>
<protein>
    <recommendedName>
        <fullName evidence="1">tRNA-uridine aminocarboxypropyltransferase</fullName>
        <ecNumber evidence="1">2.5.1.25</ecNumber>
    </recommendedName>
</protein>
<evidence type="ECO:0000256" key="7">
    <source>
        <dbReference type="SAM" id="MobiDB-lite"/>
    </source>
</evidence>
<evidence type="ECO:0000256" key="3">
    <source>
        <dbReference type="ARBA" id="ARBA00022691"/>
    </source>
</evidence>
<evidence type="ECO:0000256" key="5">
    <source>
        <dbReference type="ARBA" id="ARBA00034489"/>
    </source>
</evidence>
<keyword evidence="4" id="KW-0819">tRNA processing</keyword>
<gene>
    <name evidence="10" type="primary">dtwd2</name>
</gene>
<dbReference type="PANTHER" id="PTHR21392:SF0">
    <property type="entry name" value="TRNA-URIDINE AMINOCARBOXYPROPYLTRANSFERASE 2"/>
    <property type="match status" value="1"/>
</dbReference>
<dbReference type="Ensembl" id="ENSSANT00000063228.1">
    <property type="protein sequence ID" value="ENSSANP00000059443.1"/>
    <property type="gene ID" value="ENSSANG00000029701.1"/>
</dbReference>
<dbReference type="PANTHER" id="PTHR21392">
    <property type="entry name" value="TRNA-URIDINE AMINOCARBOXYPROPYLTRANSFERASE 2"/>
    <property type="match status" value="1"/>
</dbReference>
<evidence type="ECO:0000256" key="4">
    <source>
        <dbReference type="ARBA" id="ARBA00022694"/>
    </source>
</evidence>
<comment type="catalytic activity">
    <reaction evidence="6">
        <text>a uridine in tRNA + S-adenosyl-L-methionine = a 3-[(3S)-3-amino-3-carboxypropyl]uridine in tRNA + S-methyl-5'-thioadenosine + H(+)</text>
        <dbReference type="Rhea" id="RHEA:62432"/>
        <dbReference type="Rhea" id="RHEA-COMP:13339"/>
        <dbReference type="Rhea" id="RHEA-COMP:16092"/>
        <dbReference type="ChEBI" id="CHEBI:15378"/>
        <dbReference type="ChEBI" id="CHEBI:17509"/>
        <dbReference type="ChEBI" id="CHEBI:59789"/>
        <dbReference type="ChEBI" id="CHEBI:65315"/>
        <dbReference type="ChEBI" id="CHEBI:82930"/>
        <dbReference type="EC" id="2.5.1.25"/>
    </reaction>
</comment>
<dbReference type="GO" id="GO:0016432">
    <property type="term" value="F:tRNA-uridine aminocarboxypropyltransferase activity"/>
    <property type="evidence" value="ECO:0007669"/>
    <property type="project" value="UniProtKB-EC"/>
</dbReference>